<dbReference type="Gene3D" id="3.30.70.330">
    <property type="match status" value="1"/>
</dbReference>
<keyword evidence="2 4" id="KW-0694">RNA-binding</keyword>
<organism evidence="7 8">
    <name type="scientific">Branchiostoma belcheri</name>
    <name type="common">Amphioxus</name>
    <dbReference type="NCBI Taxonomy" id="7741"/>
    <lineage>
        <taxon>Eukaryota</taxon>
        <taxon>Metazoa</taxon>
        <taxon>Chordata</taxon>
        <taxon>Cephalochordata</taxon>
        <taxon>Leptocardii</taxon>
        <taxon>Amphioxiformes</taxon>
        <taxon>Branchiostomatidae</taxon>
        <taxon>Branchiostoma</taxon>
    </lineage>
</organism>
<feature type="domain" description="RRM" evidence="6">
    <location>
        <begin position="187"/>
        <end position="253"/>
    </location>
</feature>
<feature type="compositionally biased region" description="Polar residues" evidence="5">
    <location>
        <begin position="66"/>
        <end position="81"/>
    </location>
</feature>
<protein>
    <submittedName>
        <fullName evidence="8">RNA binding protein fox-1 homolog 3-like isoform X2</fullName>
    </submittedName>
</protein>
<dbReference type="InterPro" id="IPR012677">
    <property type="entry name" value="Nucleotide-bd_a/b_plait_sf"/>
</dbReference>
<dbReference type="PANTHER" id="PTHR15597:SF22">
    <property type="entry name" value="RNA-BINDING FOX PROTEIN 1, ISOFORM H"/>
    <property type="match status" value="1"/>
</dbReference>
<dbReference type="GO" id="GO:0005634">
    <property type="term" value="C:nucleus"/>
    <property type="evidence" value="ECO:0007669"/>
    <property type="project" value="UniProtKB-SubCell"/>
</dbReference>
<dbReference type="InterPro" id="IPR047131">
    <property type="entry name" value="RBFOX1-like"/>
</dbReference>
<evidence type="ECO:0000256" key="3">
    <source>
        <dbReference type="ARBA" id="ARBA00023242"/>
    </source>
</evidence>
<dbReference type="AlphaFoldDB" id="A0A6P4XWS5"/>
<feature type="region of interest" description="Disordered" evidence="5">
    <location>
        <begin position="61"/>
        <end position="100"/>
    </location>
</feature>
<sequence length="378" mass="40598">MASVQLNHEAWDSLGSVPAEKQDCLTLRYAERKTDDGVVLVNGDQAAEEGPAGETAAVATSSTVTPSGEDNLQHNSSTDPMATQHFGAHNGPEGVPVDAGAVHDCSQQTDLPGAEHTGMVHAHGEPQVAVGTETHEPNTGPQSFSQQTVSFTACTQTTEAEVQTGEATDVTQQTAATAEALASAITKRLHVSNIPFRFRDPDLRQMFGKYGQILDVEIIFNERGSKVNNATARVMTNKTRGAFRGGRDFIRGRGRGAFSGFRGPPPPPIPAYAGGYGYVPEATILDSTVISNRAALYQDGFYGDRYQFYLPDQAASYAYAGSRYAQPTAYGMGFIADWNVGDLCRYGREYTDPYHHTIGPAGYGASVYRGGYSRFAPY</sequence>
<name>A0A6P4XWS5_BRABE</name>
<dbReference type="GO" id="GO:0000381">
    <property type="term" value="P:regulation of alternative mRNA splicing, via spliceosome"/>
    <property type="evidence" value="ECO:0007669"/>
    <property type="project" value="InterPro"/>
</dbReference>
<dbReference type="RefSeq" id="XP_019614994.1">
    <property type="nucleotide sequence ID" value="XM_019759435.1"/>
</dbReference>
<evidence type="ECO:0000256" key="5">
    <source>
        <dbReference type="SAM" id="MobiDB-lite"/>
    </source>
</evidence>
<comment type="subcellular location">
    <subcellularLocation>
        <location evidence="1">Nucleus</location>
    </subcellularLocation>
</comment>
<dbReference type="GeneID" id="109462815"/>
<evidence type="ECO:0000256" key="2">
    <source>
        <dbReference type="ARBA" id="ARBA00022884"/>
    </source>
</evidence>
<keyword evidence="7" id="KW-1185">Reference proteome</keyword>
<dbReference type="GO" id="GO:0005737">
    <property type="term" value="C:cytoplasm"/>
    <property type="evidence" value="ECO:0007669"/>
    <property type="project" value="TreeGrafter"/>
</dbReference>
<proteinExistence type="predicted"/>
<dbReference type="GO" id="GO:0003729">
    <property type="term" value="F:mRNA binding"/>
    <property type="evidence" value="ECO:0007669"/>
    <property type="project" value="TreeGrafter"/>
</dbReference>
<evidence type="ECO:0000256" key="4">
    <source>
        <dbReference type="PROSITE-ProRule" id="PRU00176"/>
    </source>
</evidence>
<reference evidence="8" key="1">
    <citation type="submission" date="2025-08" db="UniProtKB">
        <authorList>
            <consortium name="RefSeq"/>
        </authorList>
    </citation>
    <scope>IDENTIFICATION</scope>
    <source>
        <tissue evidence="8">Gonad</tissue>
    </source>
</reference>
<evidence type="ECO:0000313" key="8">
    <source>
        <dbReference type="RefSeq" id="XP_019614994.1"/>
    </source>
</evidence>
<keyword evidence="3" id="KW-0539">Nucleus</keyword>
<accession>A0A6P4XWS5</accession>
<evidence type="ECO:0000256" key="1">
    <source>
        <dbReference type="ARBA" id="ARBA00004123"/>
    </source>
</evidence>
<dbReference type="InterPro" id="IPR035979">
    <property type="entry name" value="RBD_domain_sf"/>
</dbReference>
<dbReference type="PANTHER" id="PTHR15597">
    <property type="entry name" value="ATAXIN 2-BINDING PROTEIN 1-RELATED"/>
    <property type="match status" value="1"/>
</dbReference>
<dbReference type="GO" id="GO:0007399">
    <property type="term" value="P:nervous system development"/>
    <property type="evidence" value="ECO:0007669"/>
    <property type="project" value="InterPro"/>
</dbReference>
<evidence type="ECO:0000313" key="7">
    <source>
        <dbReference type="Proteomes" id="UP000515135"/>
    </source>
</evidence>
<dbReference type="InterPro" id="IPR000504">
    <property type="entry name" value="RRM_dom"/>
</dbReference>
<dbReference type="Proteomes" id="UP000515135">
    <property type="component" value="Unplaced"/>
</dbReference>
<dbReference type="Pfam" id="PF00076">
    <property type="entry name" value="RRM_1"/>
    <property type="match status" value="1"/>
</dbReference>
<evidence type="ECO:0000259" key="6">
    <source>
        <dbReference type="PROSITE" id="PS50102"/>
    </source>
</evidence>
<dbReference type="PROSITE" id="PS50102">
    <property type="entry name" value="RRM"/>
    <property type="match status" value="1"/>
</dbReference>
<dbReference type="OrthoDB" id="5382468at2759"/>
<gene>
    <name evidence="8" type="primary">LOC109462815</name>
</gene>
<dbReference type="SUPFAM" id="SSF54928">
    <property type="entry name" value="RNA-binding domain, RBD"/>
    <property type="match status" value="1"/>
</dbReference>